<accession>V3ZE72</accession>
<sequence>MNNKDNRTMNYTAINNCENVYMNSPHGLVNNTSIIAQTVVIGDFNTVNNYQGSYQDEESSDDESLSNDQEDQLATCVATIDDGTLQEISQTFANNWKNLGKALNLSAEQIDKVRSKYMSKGLEELSYQILNTWKENHKNPMICDLAKSFEKNEDLAEEYKKQLYKAVLKPKNHPAIEGPAQRLSIDLPTSTQ</sequence>
<keyword evidence="3" id="KW-1185">Reference proteome</keyword>
<dbReference type="SUPFAM" id="SSF47986">
    <property type="entry name" value="DEATH domain"/>
    <property type="match status" value="1"/>
</dbReference>
<dbReference type="PROSITE" id="PS50017">
    <property type="entry name" value="DEATH_DOMAIN"/>
    <property type="match status" value="1"/>
</dbReference>
<evidence type="ECO:0000259" key="1">
    <source>
        <dbReference type="PROSITE" id="PS50017"/>
    </source>
</evidence>
<dbReference type="RefSeq" id="XP_009067002.1">
    <property type="nucleotide sequence ID" value="XM_009068754.1"/>
</dbReference>
<evidence type="ECO:0000313" key="3">
    <source>
        <dbReference type="Proteomes" id="UP000030746"/>
    </source>
</evidence>
<dbReference type="GO" id="GO:0007165">
    <property type="term" value="P:signal transduction"/>
    <property type="evidence" value="ECO:0007669"/>
    <property type="project" value="InterPro"/>
</dbReference>
<dbReference type="EMBL" id="KB203946">
    <property type="protein sequence ID" value="ESO82342.1"/>
    <property type="molecule type" value="Genomic_DNA"/>
</dbReference>
<dbReference type="InterPro" id="IPR011029">
    <property type="entry name" value="DEATH-like_dom_sf"/>
</dbReference>
<dbReference type="CDD" id="cd01670">
    <property type="entry name" value="Death"/>
    <property type="match status" value="1"/>
</dbReference>
<dbReference type="OrthoDB" id="100767at2759"/>
<dbReference type="CTD" id="20241324"/>
<dbReference type="InterPro" id="IPR000488">
    <property type="entry name" value="Death_dom"/>
</dbReference>
<name>V3ZE72_LOTGI</name>
<organism evidence="2 3">
    <name type="scientific">Lottia gigantea</name>
    <name type="common">Giant owl limpet</name>
    <dbReference type="NCBI Taxonomy" id="225164"/>
    <lineage>
        <taxon>Eukaryota</taxon>
        <taxon>Metazoa</taxon>
        <taxon>Spiralia</taxon>
        <taxon>Lophotrochozoa</taxon>
        <taxon>Mollusca</taxon>
        <taxon>Gastropoda</taxon>
        <taxon>Patellogastropoda</taxon>
        <taxon>Lottioidea</taxon>
        <taxon>Lottiidae</taxon>
        <taxon>Lottia</taxon>
    </lineage>
</organism>
<reference evidence="2 3" key="1">
    <citation type="journal article" date="2013" name="Nature">
        <title>Insights into bilaterian evolution from three spiralian genomes.</title>
        <authorList>
            <person name="Simakov O."/>
            <person name="Marletaz F."/>
            <person name="Cho S.J."/>
            <person name="Edsinger-Gonzales E."/>
            <person name="Havlak P."/>
            <person name="Hellsten U."/>
            <person name="Kuo D.H."/>
            <person name="Larsson T."/>
            <person name="Lv J."/>
            <person name="Arendt D."/>
            <person name="Savage R."/>
            <person name="Osoegawa K."/>
            <person name="de Jong P."/>
            <person name="Grimwood J."/>
            <person name="Chapman J.A."/>
            <person name="Shapiro H."/>
            <person name="Aerts A."/>
            <person name="Otillar R.P."/>
            <person name="Terry A.Y."/>
            <person name="Boore J.L."/>
            <person name="Grigoriev I.V."/>
            <person name="Lindberg D.R."/>
            <person name="Seaver E.C."/>
            <person name="Weisblat D.A."/>
            <person name="Putnam N.H."/>
            <person name="Rokhsar D.S."/>
        </authorList>
    </citation>
    <scope>NUCLEOTIDE SEQUENCE [LARGE SCALE GENOMIC DNA]</scope>
</reference>
<dbReference type="Proteomes" id="UP000030746">
    <property type="component" value="Unassembled WGS sequence"/>
</dbReference>
<dbReference type="KEGG" id="lgi:LOTGIDRAFT_170124"/>
<dbReference type="GeneID" id="20241324"/>
<gene>
    <name evidence="2" type="ORF">LOTGIDRAFT_170124</name>
</gene>
<evidence type="ECO:0000313" key="2">
    <source>
        <dbReference type="EMBL" id="ESO82342.1"/>
    </source>
</evidence>
<dbReference type="Gene3D" id="1.10.533.10">
    <property type="entry name" value="Death Domain, Fas"/>
    <property type="match status" value="1"/>
</dbReference>
<proteinExistence type="predicted"/>
<feature type="domain" description="Death" evidence="1">
    <location>
        <begin position="95"/>
        <end position="151"/>
    </location>
</feature>
<protein>
    <recommendedName>
        <fullName evidence="1">Death domain-containing protein</fullName>
    </recommendedName>
</protein>
<dbReference type="Pfam" id="PF00531">
    <property type="entry name" value="Death"/>
    <property type="match status" value="1"/>
</dbReference>
<dbReference type="AlphaFoldDB" id="V3ZE72"/>
<dbReference type="HOGENOM" id="CLU_1416632_0_0_1"/>